<reference evidence="8 9" key="1">
    <citation type="journal article" date="2016" name="Nat. Commun.">
        <title>Thousands of microbial genomes shed light on interconnected biogeochemical processes in an aquifer system.</title>
        <authorList>
            <person name="Anantharaman K."/>
            <person name="Brown C.T."/>
            <person name="Hug L.A."/>
            <person name="Sharon I."/>
            <person name="Castelle C.J."/>
            <person name="Probst A.J."/>
            <person name="Thomas B.C."/>
            <person name="Singh A."/>
            <person name="Wilkins M.J."/>
            <person name="Karaoz U."/>
            <person name="Brodie E.L."/>
            <person name="Williams K.H."/>
            <person name="Hubbard S.S."/>
            <person name="Banfield J.F."/>
        </authorList>
    </citation>
    <scope>NUCLEOTIDE SEQUENCE [LARGE SCALE GENOMIC DNA]</scope>
</reference>
<comment type="subcellular location">
    <subcellularLocation>
        <location evidence="1 6">Cell membrane</location>
        <topology evidence="1 6">Multi-pass membrane protein</topology>
    </subcellularLocation>
</comment>
<evidence type="ECO:0000256" key="5">
    <source>
        <dbReference type="ARBA" id="ARBA00023136"/>
    </source>
</evidence>
<dbReference type="EMBL" id="MHKB01000009">
    <property type="protein sequence ID" value="OGY79332.1"/>
    <property type="molecule type" value="Genomic_DNA"/>
</dbReference>
<gene>
    <name evidence="8" type="ORF">A3B74_00605</name>
</gene>
<feature type="transmembrane region" description="Helical" evidence="7">
    <location>
        <begin position="48"/>
        <end position="68"/>
    </location>
</feature>
<evidence type="ECO:0000256" key="6">
    <source>
        <dbReference type="RuleBase" id="RU003942"/>
    </source>
</evidence>
<dbReference type="STRING" id="1798540.A3B74_00605"/>
<protein>
    <recommendedName>
        <fullName evidence="10">EamA domain-containing protein</fullName>
    </recommendedName>
</protein>
<evidence type="ECO:0000256" key="7">
    <source>
        <dbReference type="SAM" id="Phobius"/>
    </source>
</evidence>
<keyword evidence="3 6" id="KW-0812">Transmembrane</keyword>
<dbReference type="SUPFAM" id="SSF103481">
    <property type="entry name" value="Multidrug resistance efflux transporter EmrE"/>
    <property type="match status" value="1"/>
</dbReference>
<accession>A0A1G2AQZ5</accession>
<feature type="transmembrane region" description="Helical" evidence="7">
    <location>
        <begin position="75"/>
        <end position="95"/>
    </location>
</feature>
<evidence type="ECO:0000256" key="4">
    <source>
        <dbReference type="ARBA" id="ARBA00022989"/>
    </source>
</evidence>
<sequence length="119" mass="13042">MAYILLVLAIGMNVTAQLLLKYVAKQMQFFDVAVNKVVLIKTLLLQPAFWIALVSYGISFGLYLVVLSKLELSKAYPISSTAGIVLIVVISIFTFHEPLTFPKILGVGLGLLGILLLFK</sequence>
<evidence type="ECO:0000256" key="2">
    <source>
        <dbReference type="ARBA" id="ARBA00022475"/>
    </source>
</evidence>
<evidence type="ECO:0000313" key="8">
    <source>
        <dbReference type="EMBL" id="OGY79332.1"/>
    </source>
</evidence>
<dbReference type="InterPro" id="IPR037185">
    <property type="entry name" value="EmrE-like"/>
</dbReference>
<keyword evidence="2" id="KW-1003">Cell membrane</keyword>
<evidence type="ECO:0008006" key="10">
    <source>
        <dbReference type="Google" id="ProtNLM"/>
    </source>
</evidence>
<dbReference type="PANTHER" id="PTHR30561">
    <property type="entry name" value="SMR FAMILY PROTON-DEPENDENT DRUG EFFLUX TRANSPORTER SUGE"/>
    <property type="match status" value="1"/>
</dbReference>
<feature type="transmembrane region" description="Helical" evidence="7">
    <location>
        <begin position="101"/>
        <end position="118"/>
    </location>
</feature>
<proteinExistence type="inferred from homology"/>
<keyword evidence="5 7" id="KW-0472">Membrane</keyword>
<organism evidence="8 9">
    <name type="scientific">Candidatus Kerfeldbacteria bacterium RIFCSPHIGHO2_02_FULL_42_14</name>
    <dbReference type="NCBI Taxonomy" id="1798540"/>
    <lineage>
        <taxon>Bacteria</taxon>
        <taxon>Candidatus Kerfeldiibacteriota</taxon>
    </lineage>
</organism>
<dbReference type="GO" id="GO:0005886">
    <property type="term" value="C:plasma membrane"/>
    <property type="evidence" value="ECO:0007669"/>
    <property type="project" value="UniProtKB-SubCell"/>
</dbReference>
<dbReference type="AlphaFoldDB" id="A0A1G2AQZ5"/>
<comment type="similarity">
    <text evidence="6">Belongs to the drug/metabolite transporter (DMT) superfamily. Small multidrug resistance (SMR) (TC 2.A.7.1) family.</text>
</comment>
<dbReference type="InterPro" id="IPR000390">
    <property type="entry name" value="Small_drug/metabolite_transptr"/>
</dbReference>
<evidence type="ECO:0000313" key="9">
    <source>
        <dbReference type="Proteomes" id="UP000177165"/>
    </source>
</evidence>
<evidence type="ECO:0000256" key="1">
    <source>
        <dbReference type="ARBA" id="ARBA00004651"/>
    </source>
</evidence>
<dbReference type="Proteomes" id="UP000177165">
    <property type="component" value="Unassembled WGS sequence"/>
</dbReference>
<keyword evidence="4 7" id="KW-1133">Transmembrane helix</keyword>
<dbReference type="Gene3D" id="1.10.3730.20">
    <property type="match status" value="1"/>
</dbReference>
<comment type="caution">
    <text evidence="8">The sequence shown here is derived from an EMBL/GenBank/DDBJ whole genome shotgun (WGS) entry which is preliminary data.</text>
</comment>
<dbReference type="Pfam" id="PF00893">
    <property type="entry name" value="Multi_Drug_Res"/>
    <property type="match status" value="1"/>
</dbReference>
<evidence type="ECO:0000256" key="3">
    <source>
        <dbReference type="ARBA" id="ARBA00022692"/>
    </source>
</evidence>
<dbReference type="InterPro" id="IPR045324">
    <property type="entry name" value="Small_multidrug_res"/>
</dbReference>
<dbReference type="GO" id="GO:0022857">
    <property type="term" value="F:transmembrane transporter activity"/>
    <property type="evidence" value="ECO:0007669"/>
    <property type="project" value="InterPro"/>
</dbReference>
<name>A0A1G2AQZ5_9BACT</name>
<dbReference type="PANTHER" id="PTHR30561:SF9">
    <property type="entry name" value="4-AMINO-4-DEOXY-L-ARABINOSE-PHOSPHOUNDECAPRENOL FLIPPASE SUBUNIT ARNF-RELATED"/>
    <property type="match status" value="1"/>
</dbReference>